<dbReference type="AlphaFoldDB" id="A0A3S0VTK1"/>
<sequence length="143" mass="15440">MPGFHHVEVWVADIERASAAWGWLLERLGFTLDNEWSGGRSWSAGGAYLTLTTSPNLSDAQHDRRRAGVNHLAFHGGPPASVDAVMTEAPTHGWTPLYTERYPHAGGVEHYAGWLENIDGFKAELVADRNPAAAASVGGTPHT</sequence>
<accession>A0A3S0VTK1</accession>
<dbReference type="InterPro" id="IPR029068">
    <property type="entry name" value="Glyas_Bleomycin-R_OHBP_Dase"/>
</dbReference>
<dbReference type="Pfam" id="PF13669">
    <property type="entry name" value="Glyoxalase_4"/>
    <property type="match status" value="1"/>
</dbReference>
<protein>
    <submittedName>
        <fullName evidence="2">Glyoxalase</fullName>
    </submittedName>
</protein>
<name>A0A3S0VTK1_9MICO</name>
<dbReference type="EMBL" id="RZGZ01000002">
    <property type="protein sequence ID" value="RUR00998.1"/>
    <property type="molecule type" value="Genomic_DNA"/>
</dbReference>
<comment type="caution">
    <text evidence="2">The sequence shown here is derived from an EMBL/GenBank/DDBJ whole genome shotgun (WGS) entry which is preliminary data.</text>
</comment>
<dbReference type="SUPFAM" id="SSF54593">
    <property type="entry name" value="Glyoxalase/Bleomycin resistance protein/Dihydroxybiphenyl dioxygenase"/>
    <property type="match status" value="1"/>
</dbReference>
<feature type="domain" description="VOC" evidence="1">
    <location>
        <begin position="3"/>
        <end position="128"/>
    </location>
</feature>
<dbReference type="Gene3D" id="3.10.180.10">
    <property type="entry name" value="2,3-Dihydroxybiphenyl 1,2-Dioxygenase, domain 1"/>
    <property type="match status" value="1"/>
</dbReference>
<keyword evidence="3" id="KW-1185">Reference proteome</keyword>
<dbReference type="Proteomes" id="UP000274909">
    <property type="component" value="Unassembled WGS sequence"/>
</dbReference>
<gene>
    <name evidence="2" type="ORF">ELQ94_05540</name>
</gene>
<evidence type="ECO:0000313" key="2">
    <source>
        <dbReference type="EMBL" id="RUR00998.1"/>
    </source>
</evidence>
<organism evidence="2 3">
    <name type="scientific">Labedella endophytica</name>
    <dbReference type="NCBI Taxonomy" id="1523160"/>
    <lineage>
        <taxon>Bacteria</taxon>
        <taxon>Bacillati</taxon>
        <taxon>Actinomycetota</taxon>
        <taxon>Actinomycetes</taxon>
        <taxon>Micrococcales</taxon>
        <taxon>Microbacteriaceae</taxon>
        <taxon>Labedella</taxon>
    </lineage>
</organism>
<reference evidence="2 3" key="1">
    <citation type="submission" date="2018-12" db="EMBL/GenBank/DDBJ databases">
        <authorList>
            <person name="Li F."/>
        </authorList>
    </citation>
    <scope>NUCLEOTIDE SEQUENCE [LARGE SCALE GENOMIC DNA]</scope>
    <source>
        <strain evidence="2 3">EGI 6500705</strain>
    </source>
</reference>
<dbReference type="PANTHER" id="PTHR36113">
    <property type="entry name" value="LYASE, PUTATIVE-RELATED-RELATED"/>
    <property type="match status" value="1"/>
</dbReference>
<evidence type="ECO:0000259" key="1">
    <source>
        <dbReference type="PROSITE" id="PS51819"/>
    </source>
</evidence>
<dbReference type="InterPro" id="IPR037523">
    <property type="entry name" value="VOC_core"/>
</dbReference>
<dbReference type="PANTHER" id="PTHR36113:SF6">
    <property type="entry name" value="FOSFOMYCIN RESISTANCE PROTEIN FOSX"/>
    <property type="match status" value="1"/>
</dbReference>
<dbReference type="PROSITE" id="PS51819">
    <property type="entry name" value="VOC"/>
    <property type="match status" value="1"/>
</dbReference>
<proteinExistence type="predicted"/>
<dbReference type="OrthoDB" id="5296884at2"/>
<dbReference type="RefSeq" id="WP_127048028.1">
    <property type="nucleotide sequence ID" value="NZ_RZGZ01000002.1"/>
</dbReference>
<dbReference type="InterPro" id="IPR051332">
    <property type="entry name" value="Fosfomycin_Res_Enzymes"/>
</dbReference>
<evidence type="ECO:0000313" key="3">
    <source>
        <dbReference type="Proteomes" id="UP000274909"/>
    </source>
</evidence>